<feature type="domain" description="Fido" evidence="1">
    <location>
        <begin position="5"/>
        <end position="123"/>
    </location>
</feature>
<keyword evidence="3" id="KW-1185">Reference proteome</keyword>
<gene>
    <name evidence="2" type="ORF">ACIGXA_28855</name>
</gene>
<comment type="caution">
    <text evidence="2">The sequence shown here is derived from an EMBL/GenBank/DDBJ whole genome shotgun (WGS) entry which is preliminary data.</text>
</comment>
<dbReference type="PANTHER" id="PTHR39426:SF1">
    <property type="entry name" value="HOMOLOGY TO DEATH-ON-CURING PROTEIN OF PHAGE P1"/>
    <property type="match status" value="1"/>
</dbReference>
<dbReference type="InterPro" id="IPR036597">
    <property type="entry name" value="Fido-like_dom_sf"/>
</dbReference>
<dbReference type="InterPro" id="IPR006440">
    <property type="entry name" value="Doc"/>
</dbReference>
<dbReference type="Gene3D" id="1.20.120.1870">
    <property type="entry name" value="Fic/DOC protein, Fido domain"/>
    <property type="match status" value="1"/>
</dbReference>
<dbReference type="SUPFAM" id="SSF140931">
    <property type="entry name" value="Fic-like"/>
    <property type="match status" value="1"/>
</dbReference>
<sequence length="123" mass="13764">MTYYLTLPEILNLAKRLGADEVRDYGLLDSALARPRATVFGQDAYPDIWHKAAALMESLARNHALVDGNKRIAWYATWVFLQINGHTLRAGFDVDEAETFVLNVCQGVLDVPKIAETLPRFTG</sequence>
<reference evidence="2 3" key="1">
    <citation type="submission" date="2024-10" db="EMBL/GenBank/DDBJ databases">
        <title>The Natural Products Discovery Center: Release of the First 8490 Sequenced Strains for Exploring Actinobacteria Biosynthetic Diversity.</title>
        <authorList>
            <person name="Kalkreuter E."/>
            <person name="Kautsar S.A."/>
            <person name="Yang D."/>
            <person name="Bader C.D."/>
            <person name="Teijaro C.N."/>
            <person name="Fluegel L."/>
            <person name="Davis C.M."/>
            <person name="Simpson J.R."/>
            <person name="Lauterbach L."/>
            <person name="Steele A.D."/>
            <person name="Gui C."/>
            <person name="Meng S."/>
            <person name="Li G."/>
            <person name="Viehrig K."/>
            <person name="Ye F."/>
            <person name="Su P."/>
            <person name="Kiefer A.F."/>
            <person name="Nichols A."/>
            <person name="Cepeda A.J."/>
            <person name="Yan W."/>
            <person name="Fan B."/>
            <person name="Jiang Y."/>
            <person name="Adhikari A."/>
            <person name="Zheng C.-J."/>
            <person name="Schuster L."/>
            <person name="Cowan T.M."/>
            <person name="Smanski M.J."/>
            <person name="Chevrette M.G."/>
            <person name="De Carvalho L.P.S."/>
            <person name="Shen B."/>
        </authorList>
    </citation>
    <scope>NUCLEOTIDE SEQUENCE [LARGE SCALE GENOMIC DNA]</scope>
    <source>
        <strain evidence="2 3">NPDC053399</strain>
    </source>
</reference>
<dbReference type="InterPro" id="IPR053737">
    <property type="entry name" value="Type_II_TA_Toxin"/>
</dbReference>
<dbReference type="PROSITE" id="PS51459">
    <property type="entry name" value="FIDO"/>
    <property type="match status" value="1"/>
</dbReference>
<evidence type="ECO:0000313" key="2">
    <source>
        <dbReference type="EMBL" id="MFI9104530.1"/>
    </source>
</evidence>
<name>A0ABW8CDK5_9ACTN</name>
<dbReference type="InterPro" id="IPR003812">
    <property type="entry name" value="Fido"/>
</dbReference>
<dbReference type="Pfam" id="PF02661">
    <property type="entry name" value="Fic"/>
    <property type="match status" value="1"/>
</dbReference>
<organism evidence="2 3">
    <name type="scientific">Streptomyces fildesensis</name>
    <dbReference type="NCBI Taxonomy" id="375757"/>
    <lineage>
        <taxon>Bacteria</taxon>
        <taxon>Bacillati</taxon>
        <taxon>Actinomycetota</taxon>
        <taxon>Actinomycetes</taxon>
        <taxon>Kitasatosporales</taxon>
        <taxon>Streptomycetaceae</taxon>
        <taxon>Streptomyces</taxon>
    </lineage>
</organism>
<evidence type="ECO:0000313" key="3">
    <source>
        <dbReference type="Proteomes" id="UP001614394"/>
    </source>
</evidence>
<accession>A0ABW8CDK5</accession>
<dbReference type="PANTHER" id="PTHR39426">
    <property type="entry name" value="HOMOLOGY TO DEATH-ON-CURING PROTEIN OF PHAGE P1"/>
    <property type="match status" value="1"/>
</dbReference>
<dbReference type="Proteomes" id="UP001614394">
    <property type="component" value="Unassembled WGS sequence"/>
</dbReference>
<dbReference type="EMBL" id="JBITYG010000009">
    <property type="protein sequence ID" value="MFI9104530.1"/>
    <property type="molecule type" value="Genomic_DNA"/>
</dbReference>
<protein>
    <submittedName>
        <fullName evidence="2">Type II toxin-antitoxin system death-on-curing family toxin</fullName>
    </submittedName>
</protein>
<dbReference type="RefSeq" id="WP_399654928.1">
    <property type="nucleotide sequence ID" value="NZ_JBITYG010000009.1"/>
</dbReference>
<evidence type="ECO:0000259" key="1">
    <source>
        <dbReference type="PROSITE" id="PS51459"/>
    </source>
</evidence>
<dbReference type="NCBIfam" id="TIGR01550">
    <property type="entry name" value="DOC_P1"/>
    <property type="match status" value="1"/>
</dbReference>
<proteinExistence type="predicted"/>